<accession>A0A2S6GN75</accession>
<feature type="transmembrane region" description="Helical" evidence="1">
    <location>
        <begin position="49"/>
        <end position="68"/>
    </location>
</feature>
<evidence type="ECO:0000256" key="1">
    <source>
        <dbReference type="SAM" id="Phobius"/>
    </source>
</evidence>
<keyword evidence="1" id="KW-0812">Transmembrane</keyword>
<name>A0A2S6GN75_9PSEU</name>
<gene>
    <name evidence="2" type="ORF">CLV40_10974</name>
</gene>
<keyword evidence="3" id="KW-1185">Reference proteome</keyword>
<reference evidence="2 3" key="1">
    <citation type="submission" date="2018-02" db="EMBL/GenBank/DDBJ databases">
        <title>Genomic Encyclopedia of Archaeal and Bacterial Type Strains, Phase II (KMG-II): from individual species to whole genera.</title>
        <authorList>
            <person name="Goeker M."/>
        </authorList>
    </citation>
    <scope>NUCLEOTIDE SEQUENCE [LARGE SCALE GENOMIC DNA]</scope>
    <source>
        <strain evidence="2 3">YU 961-1</strain>
    </source>
</reference>
<keyword evidence="1" id="KW-1133">Transmembrane helix</keyword>
<proteinExistence type="predicted"/>
<evidence type="ECO:0000313" key="2">
    <source>
        <dbReference type="EMBL" id="PPK66689.1"/>
    </source>
</evidence>
<dbReference type="RefSeq" id="WP_104480073.1">
    <property type="nucleotide sequence ID" value="NZ_CP154825.1"/>
</dbReference>
<dbReference type="AlphaFoldDB" id="A0A2S6GN75"/>
<organism evidence="2 3">
    <name type="scientific">Actinokineospora auranticolor</name>
    <dbReference type="NCBI Taxonomy" id="155976"/>
    <lineage>
        <taxon>Bacteria</taxon>
        <taxon>Bacillati</taxon>
        <taxon>Actinomycetota</taxon>
        <taxon>Actinomycetes</taxon>
        <taxon>Pseudonocardiales</taxon>
        <taxon>Pseudonocardiaceae</taxon>
        <taxon>Actinokineospora</taxon>
    </lineage>
</organism>
<comment type="caution">
    <text evidence="2">The sequence shown here is derived from an EMBL/GenBank/DDBJ whole genome shotgun (WGS) entry which is preliminary data.</text>
</comment>
<dbReference type="Proteomes" id="UP000239203">
    <property type="component" value="Unassembled WGS sequence"/>
</dbReference>
<evidence type="ECO:0000313" key="3">
    <source>
        <dbReference type="Proteomes" id="UP000239203"/>
    </source>
</evidence>
<dbReference type="EMBL" id="PTIX01000009">
    <property type="protein sequence ID" value="PPK66689.1"/>
    <property type="molecule type" value="Genomic_DNA"/>
</dbReference>
<sequence>MGLRERADGDDRAAEVANSIESSVVTGLVVQARSATVENTHHHYSRPRWAVFAAVAVVLVAAGVWFAVEVDSGPEERGDPISLVGAAAVVGDREYARPDRLGTGPEYESLLDTTADAYRPPSDSGFVPVGTTTVSFLLRGNRSTPVQVTDVRPEISERRPPLTGTLLVYPPPSSEKPAIELSANLDDPRLIVRNPLKPDTAWFTDHHVELAKDETQQFSVTFFGRLASYSFRIAVDYVDGDGNPGRLTVSAAAGSPFQVTGKPADGRYGIVFLPNFPASYGWYVCGTRPEDRCLR</sequence>
<protein>
    <submittedName>
        <fullName evidence="2">Uncharacterized protein</fullName>
    </submittedName>
</protein>
<keyword evidence="1" id="KW-0472">Membrane</keyword>